<evidence type="ECO:0000256" key="2">
    <source>
        <dbReference type="ARBA" id="ARBA00023186"/>
    </source>
</evidence>
<evidence type="ECO:0000313" key="8">
    <source>
        <dbReference type="EMBL" id="JAQ16255.1"/>
    </source>
</evidence>
<evidence type="ECO:0000256" key="1">
    <source>
        <dbReference type="ARBA" id="ARBA00005256"/>
    </source>
</evidence>
<dbReference type="GO" id="GO:0005634">
    <property type="term" value="C:nucleus"/>
    <property type="evidence" value="ECO:0007669"/>
    <property type="project" value="TreeGrafter"/>
</dbReference>
<dbReference type="InterPro" id="IPR036034">
    <property type="entry name" value="PDZ_sf"/>
</dbReference>
<dbReference type="PANTHER" id="PTHR12651:SF1">
    <property type="entry name" value="26S PROTEASOME NON-ATPASE REGULATORY SUBUNIT 9"/>
    <property type="match status" value="1"/>
</dbReference>
<dbReference type="PANTHER" id="PTHR12651">
    <property type="entry name" value="26S PROTEASOME NON-ATPASE REGULATORY SUBUNIT 9"/>
    <property type="match status" value="1"/>
</dbReference>
<dbReference type="InterPro" id="IPR040815">
    <property type="entry name" value="Nas2_N"/>
</dbReference>
<feature type="coiled-coil region" evidence="3">
    <location>
        <begin position="1"/>
        <end position="28"/>
    </location>
</feature>
<reference evidence="8" key="4">
    <citation type="journal article" date="2016" name="Gigascience">
        <title>De novo construction of an expanded transcriptome assembly for the western tarnished plant bug, Lygus hesperus.</title>
        <authorList>
            <person name="Tassone E.E."/>
            <person name="Geib S.M."/>
            <person name="Hall B."/>
            <person name="Fabrick J.A."/>
            <person name="Brent C.S."/>
            <person name="Hull J.J."/>
        </authorList>
    </citation>
    <scope>NUCLEOTIDE SEQUENCE</scope>
</reference>
<reference evidence="6" key="2">
    <citation type="submission" date="2014-07" db="EMBL/GenBank/DDBJ databases">
        <authorList>
            <person name="Hull J."/>
        </authorList>
    </citation>
    <scope>NUCLEOTIDE SEQUENCE</scope>
</reference>
<feature type="domain" description="PDZ" evidence="4">
    <location>
        <begin position="113"/>
        <end position="165"/>
    </location>
</feature>
<gene>
    <name evidence="6" type="primary">PSMD9</name>
    <name evidence="6" type="ORF">CM83_34279</name>
    <name evidence="8" type="ORF">g.61234</name>
</gene>
<keyword evidence="6" id="KW-0647">Proteasome</keyword>
<evidence type="ECO:0000313" key="6">
    <source>
        <dbReference type="EMBL" id="JAG11617.1"/>
    </source>
</evidence>
<comment type="similarity">
    <text evidence="1">Belongs to the proteasome subunit p27 family.</text>
</comment>
<reference evidence="6" key="1">
    <citation type="journal article" date="2014" name="PLoS ONE">
        <title>Transcriptome-Based Identification of ABC Transporters in the Western Tarnished Plant Bug Lygus hesperus.</title>
        <authorList>
            <person name="Hull J.J."/>
            <person name="Chaney K."/>
            <person name="Geib S.M."/>
            <person name="Fabrick J.A."/>
            <person name="Brent C.S."/>
            <person name="Walsh D."/>
            <person name="Lavine L.C."/>
        </authorList>
    </citation>
    <scope>NUCLEOTIDE SEQUENCE</scope>
</reference>
<dbReference type="Pfam" id="PF17820">
    <property type="entry name" value="PDZ_6"/>
    <property type="match status" value="1"/>
</dbReference>
<keyword evidence="2" id="KW-0143">Chaperone</keyword>
<dbReference type="Pfam" id="PF18265">
    <property type="entry name" value="Nas2_N"/>
    <property type="match status" value="1"/>
</dbReference>
<feature type="domain" description="Nas2 N-terminal" evidence="5">
    <location>
        <begin position="9"/>
        <end position="86"/>
    </location>
</feature>
<evidence type="ECO:0000259" key="4">
    <source>
        <dbReference type="Pfam" id="PF17820"/>
    </source>
</evidence>
<name>A0A0A9WT53_LYGHE</name>
<dbReference type="GO" id="GO:0005737">
    <property type="term" value="C:cytoplasm"/>
    <property type="evidence" value="ECO:0007669"/>
    <property type="project" value="TreeGrafter"/>
</dbReference>
<dbReference type="Gene3D" id="6.10.140.1710">
    <property type="match status" value="1"/>
</dbReference>
<evidence type="ECO:0000313" key="7">
    <source>
        <dbReference type="EMBL" id="JAG52923.1"/>
    </source>
</evidence>
<organism evidence="6">
    <name type="scientific">Lygus hesperus</name>
    <name type="common">Western plant bug</name>
    <dbReference type="NCBI Taxonomy" id="30085"/>
    <lineage>
        <taxon>Eukaryota</taxon>
        <taxon>Metazoa</taxon>
        <taxon>Ecdysozoa</taxon>
        <taxon>Arthropoda</taxon>
        <taxon>Hexapoda</taxon>
        <taxon>Insecta</taxon>
        <taxon>Pterygota</taxon>
        <taxon>Neoptera</taxon>
        <taxon>Paraneoptera</taxon>
        <taxon>Hemiptera</taxon>
        <taxon>Heteroptera</taxon>
        <taxon>Panheteroptera</taxon>
        <taxon>Cimicomorpha</taxon>
        <taxon>Miridae</taxon>
        <taxon>Mirini</taxon>
        <taxon>Lygus</taxon>
    </lineage>
</organism>
<dbReference type="InterPro" id="IPR035269">
    <property type="entry name" value="PSMD9"/>
</dbReference>
<dbReference type="FunFam" id="2.30.42.10:FF:000107">
    <property type="entry name" value="26S proteasome non-ATPase regulatory subunit 9"/>
    <property type="match status" value="1"/>
</dbReference>
<evidence type="ECO:0000256" key="3">
    <source>
        <dbReference type="SAM" id="Coils"/>
    </source>
</evidence>
<dbReference type="EMBL" id="GBHO01031987">
    <property type="protein sequence ID" value="JAG11617.1"/>
    <property type="molecule type" value="Transcribed_RNA"/>
</dbReference>
<dbReference type="AlphaFoldDB" id="A0A0A9WT53"/>
<dbReference type="EMBL" id="GBRD01012903">
    <property type="protein sequence ID" value="JAG52923.1"/>
    <property type="molecule type" value="Transcribed_RNA"/>
</dbReference>
<protein>
    <submittedName>
        <fullName evidence="6">26S proteasome non-ATPase regulatory subunit 9</fullName>
    </submittedName>
</protein>
<dbReference type="GO" id="GO:0000502">
    <property type="term" value="C:proteasome complex"/>
    <property type="evidence" value="ECO:0007669"/>
    <property type="project" value="UniProtKB-KW"/>
</dbReference>
<dbReference type="EMBL" id="GDHC01002374">
    <property type="protein sequence ID" value="JAQ16255.1"/>
    <property type="molecule type" value="Transcribed_RNA"/>
</dbReference>
<dbReference type="SUPFAM" id="SSF50156">
    <property type="entry name" value="PDZ domain-like"/>
    <property type="match status" value="1"/>
</dbReference>
<evidence type="ECO:0000259" key="5">
    <source>
        <dbReference type="Pfam" id="PF18265"/>
    </source>
</evidence>
<proteinExistence type="inferred from homology"/>
<keyword evidence="3" id="KW-0175">Coiled coil</keyword>
<dbReference type="Gene3D" id="2.30.42.10">
    <property type="match status" value="1"/>
</dbReference>
<sequence>MGVTRGELLALEEEKRQIEKELDDAFLVLTNNNVGMDDPLVDADDYPRADISVYEVRHARTKIIRLRNDLNNLTERLSNALANYHQAHPADSITNPVVQPVKKRRRLAKVDFIEEGSPAAVCGLQNGDFILEIGNVSGHNFKGLDDIANAIKSSENFYMKVVVERGAETKRINLKPQNWGPNKGLLGCKIMTAPN</sequence>
<reference evidence="7" key="3">
    <citation type="submission" date="2014-09" db="EMBL/GenBank/DDBJ databases">
        <authorList>
            <person name="Magalhaes I.L.F."/>
            <person name="Oliveira U."/>
            <person name="Santos F.R."/>
            <person name="Vidigal T.H.D.A."/>
            <person name="Brescovit A.D."/>
            <person name="Santos A.J."/>
        </authorList>
    </citation>
    <scope>NUCLEOTIDE SEQUENCE</scope>
</reference>
<accession>A0A0A9WT53</accession>
<dbReference type="GO" id="GO:0070682">
    <property type="term" value="P:proteasome regulatory particle assembly"/>
    <property type="evidence" value="ECO:0007669"/>
    <property type="project" value="InterPro"/>
</dbReference>
<feature type="coiled-coil region" evidence="3">
    <location>
        <begin position="56"/>
        <end position="83"/>
    </location>
</feature>
<dbReference type="InterPro" id="IPR041489">
    <property type="entry name" value="PDZ_6"/>
</dbReference>